<evidence type="ECO:0000256" key="1">
    <source>
        <dbReference type="ARBA" id="ARBA00022898"/>
    </source>
</evidence>
<sequence length="96" mass="10747">MEGNFGLFEIRPHCHQAVAGFMSQAVERSVSFSHSQMVLTGGATPALEILIFCLADPGNAFLVPSPYHPDLDRDVKWRGLEWRLYLFLAAVQRTLT</sequence>
<keyword evidence="4" id="KW-1185">Reference proteome</keyword>
<keyword evidence="1" id="KW-0663">Pyridoxal phosphate</keyword>
<reference evidence="3 4" key="1">
    <citation type="journal article" date="2021" name="BMC Genomics">
        <title>Datura genome reveals duplications of psychoactive alkaloid biosynthetic genes and high mutation rate following tissue culture.</title>
        <authorList>
            <person name="Rajewski A."/>
            <person name="Carter-House D."/>
            <person name="Stajich J."/>
            <person name="Litt A."/>
        </authorList>
    </citation>
    <scope>NUCLEOTIDE SEQUENCE [LARGE SCALE GENOMIC DNA]</scope>
    <source>
        <strain evidence="3">AR-01</strain>
    </source>
</reference>
<name>A0ABS8RMW3_DATST</name>
<evidence type="ECO:0000259" key="2">
    <source>
        <dbReference type="Pfam" id="PF00155"/>
    </source>
</evidence>
<dbReference type="InterPro" id="IPR015424">
    <property type="entry name" value="PyrdxlP-dep_Trfase"/>
</dbReference>
<dbReference type="Gene3D" id="3.40.640.10">
    <property type="entry name" value="Type I PLP-dependent aspartate aminotransferase-like (Major domain)"/>
    <property type="match status" value="1"/>
</dbReference>
<comment type="caution">
    <text evidence="3">The sequence shown here is derived from an EMBL/GenBank/DDBJ whole genome shotgun (WGS) entry which is preliminary data.</text>
</comment>
<dbReference type="InterPro" id="IPR004839">
    <property type="entry name" value="Aminotransferase_I/II_large"/>
</dbReference>
<dbReference type="Pfam" id="PF00155">
    <property type="entry name" value="Aminotran_1_2"/>
    <property type="match status" value="1"/>
</dbReference>
<accession>A0ABS8RMW3</accession>
<dbReference type="InterPro" id="IPR050478">
    <property type="entry name" value="Ethylene_sulfur-biosynth"/>
</dbReference>
<dbReference type="SUPFAM" id="SSF53383">
    <property type="entry name" value="PLP-dependent transferases"/>
    <property type="match status" value="1"/>
</dbReference>
<evidence type="ECO:0000313" key="4">
    <source>
        <dbReference type="Proteomes" id="UP000823775"/>
    </source>
</evidence>
<evidence type="ECO:0000313" key="3">
    <source>
        <dbReference type="EMBL" id="MCD7446979.1"/>
    </source>
</evidence>
<proteinExistence type="predicted"/>
<gene>
    <name evidence="3" type="ORF">HAX54_020757</name>
</gene>
<dbReference type="Proteomes" id="UP000823775">
    <property type="component" value="Unassembled WGS sequence"/>
</dbReference>
<dbReference type="PANTHER" id="PTHR43795:SF85">
    <property type="entry name" value="AMINOTRANSFERASE ACS10-RELATED"/>
    <property type="match status" value="1"/>
</dbReference>
<dbReference type="PRINTS" id="PR00753">
    <property type="entry name" value="ACCSYNTHASE"/>
</dbReference>
<organism evidence="3 4">
    <name type="scientific">Datura stramonium</name>
    <name type="common">Jimsonweed</name>
    <name type="synonym">Common thornapple</name>
    <dbReference type="NCBI Taxonomy" id="4076"/>
    <lineage>
        <taxon>Eukaryota</taxon>
        <taxon>Viridiplantae</taxon>
        <taxon>Streptophyta</taxon>
        <taxon>Embryophyta</taxon>
        <taxon>Tracheophyta</taxon>
        <taxon>Spermatophyta</taxon>
        <taxon>Magnoliopsida</taxon>
        <taxon>eudicotyledons</taxon>
        <taxon>Gunneridae</taxon>
        <taxon>Pentapetalae</taxon>
        <taxon>asterids</taxon>
        <taxon>lamiids</taxon>
        <taxon>Solanales</taxon>
        <taxon>Solanaceae</taxon>
        <taxon>Solanoideae</taxon>
        <taxon>Datureae</taxon>
        <taxon>Datura</taxon>
    </lineage>
</organism>
<dbReference type="EMBL" id="JACEIK010000025">
    <property type="protein sequence ID" value="MCD7446979.1"/>
    <property type="molecule type" value="Genomic_DNA"/>
</dbReference>
<protein>
    <recommendedName>
        <fullName evidence="2">Aminotransferase class I/classII large domain-containing protein</fullName>
    </recommendedName>
</protein>
<dbReference type="InterPro" id="IPR015421">
    <property type="entry name" value="PyrdxlP-dep_Trfase_major"/>
</dbReference>
<feature type="domain" description="Aminotransferase class I/classII large" evidence="2">
    <location>
        <begin position="7"/>
        <end position="86"/>
    </location>
</feature>
<dbReference type="PANTHER" id="PTHR43795">
    <property type="entry name" value="BIFUNCTIONAL ASPARTATE AMINOTRANSFERASE AND GLUTAMATE/ASPARTATE-PREPHENATE AMINOTRANSFERASE-RELATED"/>
    <property type="match status" value="1"/>
</dbReference>